<feature type="compositionally biased region" description="Polar residues" evidence="6">
    <location>
        <begin position="1284"/>
        <end position="1293"/>
    </location>
</feature>
<dbReference type="Proteomes" id="UP000230233">
    <property type="component" value="Chromosome IV"/>
</dbReference>
<dbReference type="OrthoDB" id="342281at2759"/>
<feature type="compositionally biased region" description="Polar residues" evidence="6">
    <location>
        <begin position="1228"/>
        <end position="1246"/>
    </location>
</feature>
<feature type="domain" description="SUN" evidence="8">
    <location>
        <begin position="597"/>
        <end position="778"/>
    </location>
</feature>
<evidence type="ECO:0000256" key="5">
    <source>
        <dbReference type="SAM" id="Coils"/>
    </source>
</evidence>
<dbReference type="InterPro" id="IPR012919">
    <property type="entry name" value="SUN_dom"/>
</dbReference>
<gene>
    <name evidence="9" type="primary">Cnig_chr_IV.g14974</name>
    <name evidence="9" type="ORF">B9Z55_014974</name>
</gene>
<reference evidence="10" key="1">
    <citation type="submission" date="2017-10" db="EMBL/GenBank/DDBJ databases">
        <title>Rapid genome shrinkage in a self-fertile nematode reveals novel sperm competition proteins.</title>
        <authorList>
            <person name="Yin D."/>
            <person name="Schwarz E.M."/>
            <person name="Thomas C.G."/>
            <person name="Felde R.L."/>
            <person name="Korf I.F."/>
            <person name="Cutter A.D."/>
            <person name="Schartner C.M."/>
            <person name="Ralston E.J."/>
            <person name="Meyer B.J."/>
            <person name="Haag E.S."/>
        </authorList>
    </citation>
    <scope>NUCLEOTIDE SEQUENCE [LARGE SCALE GENOMIC DNA]</scope>
    <source>
        <strain evidence="10">JU1422</strain>
    </source>
</reference>
<dbReference type="PANTHER" id="PTHR12911:SF2">
    <property type="entry name" value="SUN DOMAIN-CONTAINING PROTEIN 1"/>
    <property type="match status" value="1"/>
</dbReference>
<name>A0A2G5U850_9PELO</name>
<dbReference type="STRING" id="1611254.A0A2G5U850"/>
<keyword evidence="2 7" id="KW-0812">Transmembrane</keyword>
<keyword evidence="3 7" id="KW-1133">Transmembrane helix</keyword>
<evidence type="ECO:0000256" key="1">
    <source>
        <dbReference type="ARBA" id="ARBA00004370"/>
    </source>
</evidence>
<dbReference type="Pfam" id="PF07738">
    <property type="entry name" value="Sad1_UNC"/>
    <property type="match status" value="6"/>
</dbReference>
<organism evidence="9 10">
    <name type="scientific">Caenorhabditis nigoni</name>
    <dbReference type="NCBI Taxonomy" id="1611254"/>
    <lineage>
        <taxon>Eukaryota</taxon>
        <taxon>Metazoa</taxon>
        <taxon>Ecdysozoa</taxon>
        <taxon>Nematoda</taxon>
        <taxon>Chromadorea</taxon>
        <taxon>Rhabditida</taxon>
        <taxon>Rhabditina</taxon>
        <taxon>Rhabditomorpha</taxon>
        <taxon>Rhabditoidea</taxon>
        <taxon>Rhabditidae</taxon>
        <taxon>Peloderinae</taxon>
        <taxon>Caenorhabditis</taxon>
    </lineage>
</organism>
<feature type="domain" description="SUN" evidence="8">
    <location>
        <begin position="189"/>
        <end position="370"/>
    </location>
</feature>
<evidence type="ECO:0000256" key="7">
    <source>
        <dbReference type="SAM" id="Phobius"/>
    </source>
</evidence>
<feature type="coiled-coil region" evidence="5">
    <location>
        <begin position="835"/>
        <end position="862"/>
    </location>
</feature>
<comment type="caution">
    <text evidence="9">The sequence shown here is derived from an EMBL/GenBank/DDBJ whole genome shotgun (WGS) entry which is preliminary data.</text>
</comment>
<dbReference type="Gene3D" id="2.60.120.260">
    <property type="entry name" value="Galactose-binding domain-like"/>
    <property type="match status" value="6"/>
</dbReference>
<feature type="region of interest" description="Disordered" evidence="6">
    <location>
        <begin position="1168"/>
        <end position="1266"/>
    </location>
</feature>
<feature type="region of interest" description="Disordered" evidence="6">
    <location>
        <begin position="1282"/>
        <end position="1301"/>
    </location>
</feature>
<dbReference type="GO" id="GO:0043495">
    <property type="term" value="F:protein-membrane adaptor activity"/>
    <property type="evidence" value="ECO:0007669"/>
    <property type="project" value="TreeGrafter"/>
</dbReference>
<sequence>MLPTTHRTNSIHKIDMEDPNTKTKMWYHWFNIRIRQYMILEIFFIISLIMILYKLQSISNQNDRVLEIVNSMQSQFGNMERKIESLTLLTKNQDISQFEKTEPLKQSIADALKNLKFRTQSYVKPVDSMQSQFGTMERKMESLILLTRNQGISQFEKTEPLKQSIADTLKNRTIPTQNSTEPIVQETKQSESETEESTPNVSIPKKRFLLNAADYVRGAFVNTDFSSSSSLKPIFRYDQTNLVILDRPQPPADKAWCTNDENPVLTIKLARYIKPISVSYQHSKWNGTIPNGTPRIYDVVGCLECDGKDWEPVVSDCVYSQYKPNEQEQICNISSPPDFPIRIVKFRFRGNYGNTNMTCVSLVRVYGETKTPVKIKEKNLKSEEICTDLRWYYHNNFLRYLWTEKNCDVLYKNDCCSECPECCQECLIKDYDKHFLAEFLPTALCQFKRLKMIPTTHRANQNHESDSSSRVPRTNTFYIEEPNVKTKLWYHWFNIRIRQYMILEVFFFISLFMIFYRLQTIYNQNDRVLEMVNSMKSQYGNMERKIELLVSRKPDQGISPFDNTEPLEQSIADVPQNLEIPTPTVPQMKQAMPKIEESSMNVSISKERFRFNAADYLKGADVDNDHSSRSRLIPRYEPGFGIVYDQTNLVLLDRPQPPADKAWCTNDENPVLTVNLAKYIKPVAVSYQHSKWNGKIPNGAPKTYDVMACLDCARDGWQPLALNCQYSQYETNGKEQMCNISSHFDLPLIQKVQFRFHENYGNSEWTCVHLVRVYGETTTPVKIEEKNRNSEQMCTDLTWYKWFNTRIRQYMILEVFVVISLIWTLYRLQTISNQNDRVLEMVNSMQSQYDNIEQKIELLVSRKLTPDISHLDNTEPLEQSVADILKNMKLSTLDSAVKSGLVVPEVNKSISQIEESNLKLPIHKERFRINAADYLKGASVDSARSSSSNLKPLIGYDQSNLVLLDRPEPPADRAWCTNDENPILTIKLAKYIKPISVSYQHSKWNGTIPNGAPKTYDVVACLDCADGEWEPLAMNCQYSHYESNVKEQMCNVSSNFDLPSIRKVQFRFRENYGNSEWTCVHLVRVYGETKTPVKIEEKNRNSEEICTDLTWYYHNNHFKYTWDISQLDNSKPLEKSSVDGLKNMKLPTQNSTDKMEPTVPQINQFVSQKSNQGMSQLEKSTVDGLKDIKLPTQDSADKTELRQEDTHKIEPAAPQTNRAISKTEDSTSEISESQFDNTKPLETSTVDGLKNMEVPTQDSKEKTEPIRDKKTELIQESTDEIETTAPQTNQAISKTEDSTSEISESKEQFLFNAADYLMGAHVDNYRSSSSNLNRGNGFGYDQTDLVLLDRPEPPADKAWCSNSENPVLTIKLAKYIKPISVSYEHSKWHGAIPNGAPKTYDVVACLDCNEEKWEPLALNCQYSQFESYGKEQMCNISSHFDLPLIREVQFRFRKNYGDTNRTCVNLVRVYGETDPPVIIEEKALSSGETCADLRRYYYNSYLKYVLDINQFDNTEPLEQSIADVLKNLEFPTQVSTENIEPTIPQMKQSMPKIEGFEFPTQDSQEKIEPIQDEKTDQIQEDTDEIEPTTPQNSAVSETEDSTSEVSGSEEKYRFNAADYLKGAYVDSARSSSSNLKPLIGYDQSNLVLLDRPQPPSDKAWCTNYENPVLTINLVEFIEPISVSYQHAKWNGTIPDGAPKTYDVVACFDYYCKTWKPLVSNCKYSQNKSNEKEQVCNIHLLNVPLIRTVQFRFRENYGDSKMTCVSLVRVYGETKTPAKIKEKNLDSEKLCAELKQYYHNSYFHKYFLMKKSCSVLYENDCCSECPECCQECLISDYNFGTLSSIFSHIILILIIFDASYVFDDISPDLIHGRNKLYTEESNVKPPLWYQWFNIQIRQLMILEIFFFISLTLIIYRLQTISNQNDLILEKVNSMQSELGYLERIVESLGKNTKFPKQDSTEKIVPTVLQKKKSKPKIISNERYRFNAADFLKGASVNMDYSSRSNLKPLIGYDQTNLVLLDRPQPPEDKAWCTFDKNPVLTINLAKYIKPIAVSYQHSEWHGTIPNEAPIRYDVVACLDIDCDEWEPLVVNCQYSENKSSETEQICNVPSHRNVSSVEKVQFRFRENYGGTRRTCVSLVRVYGETKTPAKIEKKSLESEEICADLTWYYHNSNFQYSWADKNCTVLYENNCCSECPECCEECLINDSNNIFLGNIFYVITCVIVWVLLGYCFAALRYYEHTRNAR</sequence>
<feature type="transmembrane region" description="Helical" evidence="7">
    <location>
        <begin position="2214"/>
        <end position="2237"/>
    </location>
</feature>
<evidence type="ECO:0000313" key="9">
    <source>
        <dbReference type="EMBL" id="PIC35698.1"/>
    </source>
</evidence>
<protein>
    <recommendedName>
        <fullName evidence="8">SUN domain-containing protein</fullName>
    </recommendedName>
</protein>
<feature type="transmembrane region" description="Helical" evidence="7">
    <location>
        <begin position="34"/>
        <end position="53"/>
    </location>
</feature>
<evidence type="ECO:0000256" key="4">
    <source>
        <dbReference type="ARBA" id="ARBA00023136"/>
    </source>
</evidence>
<proteinExistence type="predicted"/>
<dbReference type="PANTHER" id="PTHR12911">
    <property type="entry name" value="SAD1/UNC-84-LIKE PROTEIN-RELATED"/>
    <property type="match status" value="1"/>
</dbReference>
<evidence type="ECO:0000256" key="2">
    <source>
        <dbReference type="ARBA" id="ARBA00022692"/>
    </source>
</evidence>
<keyword evidence="4 7" id="KW-0472">Membrane</keyword>
<feature type="domain" description="SUN" evidence="8">
    <location>
        <begin position="1592"/>
        <end position="1774"/>
    </location>
</feature>
<dbReference type="EMBL" id="PDUG01000004">
    <property type="protein sequence ID" value="PIC35698.1"/>
    <property type="molecule type" value="Genomic_DNA"/>
</dbReference>
<evidence type="ECO:0000256" key="6">
    <source>
        <dbReference type="SAM" id="MobiDB-lite"/>
    </source>
</evidence>
<accession>A0A2G5U850</accession>
<feature type="region of interest" description="Disordered" evidence="6">
    <location>
        <begin position="174"/>
        <end position="200"/>
    </location>
</feature>
<dbReference type="FunFam" id="2.60.120.260:FF:000158">
    <property type="entry name" value="Protein CBG16940"/>
    <property type="match status" value="6"/>
</dbReference>
<feature type="domain" description="SUN" evidence="8">
    <location>
        <begin position="930"/>
        <end position="1090"/>
    </location>
</feature>
<feature type="domain" description="SUN" evidence="8">
    <location>
        <begin position="1970"/>
        <end position="2145"/>
    </location>
</feature>
<dbReference type="PROSITE" id="PS51469">
    <property type="entry name" value="SUN"/>
    <property type="match status" value="6"/>
</dbReference>
<feature type="compositionally biased region" description="Basic and acidic residues" evidence="6">
    <location>
        <begin position="1180"/>
        <end position="1210"/>
    </location>
</feature>
<feature type="compositionally biased region" description="Polar residues" evidence="6">
    <location>
        <begin position="1168"/>
        <end position="1179"/>
    </location>
</feature>
<feature type="region of interest" description="Disordered" evidence="6">
    <location>
        <begin position="1574"/>
        <end position="1609"/>
    </location>
</feature>
<comment type="subcellular location">
    <subcellularLocation>
        <location evidence="1">Membrane</location>
    </subcellularLocation>
</comment>
<dbReference type="InterPro" id="IPR045119">
    <property type="entry name" value="SUN1-5"/>
</dbReference>
<evidence type="ECO:0000256" key="3">
    <source>
        <dbReference type="ARBA" id="ARBA00022989"/>
    </source>
</evidence>
<evidence type="ECO:0000313" key="10">
    <source>
        <dbReference type="Proteomes" id="UP000230233"/>
    </source>
</evidence>
<dbReference type="GO" id="GO:0034993">
    <property type="term" value="C:meiotic nuclear membrane microtubule tethering complex"/>
    <property type="evidence" value="ECO:0007669"/>
    <property type="project" value="TreeGrafter"/>
</dbReference>
<keyword evidence="10" id="KW-1185">Reference proteome</keyword>
<keyword evidence="5" id="KW-0175">Coiled coil</keyword>
<feature type="domain" description="SUN" evidence="8">
    <location>
        <begin position="1287"/>
        <end position="1474"/>
    </location>
</feature>
<evidence type="ECO:0000259" key="8">
    <source>
        <dbReference type="PROSITE" id="PS51469"/>
    </source>
</evidence>